<dbReference type="RefSeq" id="WP_092731549.1">
    <property type="nucleotide sequence ID" value="NZ_FNEW01000001.1"/>
</dbReference>
<evidence type="ECO:0000313" key="2">
    <source>
        <dbReference type="Proteomes" id="UP000198917"/>
    </source>
</evidence>
<evidence type="ECO:0000313" key="1">
    <source>
        <dbReference type="EMBL" id="SDJ18476.1"/>
    </source>
</evidence>
<dbReference type="Proteomes" id="UP000198917">
    <property type="component" value="Unassembled WGS sequence"/>
</dbReference>
<organism evidence="1 2">
    <name type="scientific">Agrobacterium fabrum</name>
    <dbReference type="NCBI Taxonomy" id="1176649"/>
    <lineage>
        <taxon>Bacteria</taxon>
        <taxon>Pseudomonadati</taxon>
        <taxon>Pseudomonadota</taxon>
        <taxon>Alphaproteobacteria</taxon>
        <taxon>Hyphomicrobiales</taxon>
        <taxon>Rhizobiaceae</taxon>
        <taxon>Rhizobium/Agrobacterium group</taxon>
        <taxon>Agrobacterium</taxon>
        <taxon>Agrobacterium tumefaciens complex</taxon>
    </lineage>
</organism>
<gene>
    <name evidence="1" type="ORF">SAMN05428983_0537</name>
</gene>
<name>A0A7Z7FM17_9HYPH</name>
<dbReference type="EMBL" id="FNEW01000001">
    <property type="protein sequence ID" value="SDJ18476.1"/>
    <property type="molecule type" value="Genomic_DNA"/>
</dbReference>
<proteinExistence type="predicted"/>
<protein>
    <submittedName>
        <fullName evidence="1">Uncharacterized protein</fullName>
    </submittedName>
</protein>
<comment type="caution">
    <text evidence="1">The sequence shown here is derived from an EMBL/GenBank/DDBJ whole genome shotgun (WGS) entry which is preliminary data.</text>
</comment>
<sequence length="361" mass="40711">MSDLAHYAVFERRPDDDYIERWREHIKQTGSPESFDNVSMVRPFDMDGAILMSGDIDVPLDKREDEAMVPCPLCRPSSPKFRIGRMAWFPSDKTVLFIGNACAKRHMGHEYVVADKRFKKEAAAKALANVWAEVQARAGELIAFGCDMMLTAAALEKAKKQFRAEAPNFLNFMHGEFFAKGGRIQTTVNTGLRDQRGQAVYETRQIGTLVGGDFLLSFNSYLSIKNAVASLEGASKALPAWSPEDANTDRLDRVLEGGNKLVRAVHALKDARDYLHEARQFIHDNNIELFQRWADLDNSPFEMLNIRRKGTWLFLNVSAFFANEKAAFQVAPEISNPLPSLDASKFDLPNYPFVSRIKGRL</sequence>
<accession>A0A7Z7FM17</accession>
<dbReference type="AlphaFoldDB" id="A0A7Z7FM17"/>
<reference evidence="1 2" key="1">
    <citation type="submission" date="2016-10" db="EMBL/GenBank/DDBJ databases">
        <authorList>
            <person name="Varghese N."/>
            <person name="Submissions S."/>
        </authorList>
    </citation>
    <scope>NUCLEOTIDE SEQUENCE [LARGE SCALE GENOMIC DNA]</scope>
    <source>
        <strain evidence="1 2">PDC82</strain>
    </source>
</reference>